<comment type="caution">
    <text evidence="1">The sequence shown here is derived from an EMBL/GenBank/DDBJ whole genome shotgun (WGS) entry which is preliminary data.</text>
</comment>
<dbReference type="EMBL" id="LAZR01054423">
    <property type="protein sequence ID" value="KKK78594.1"/>
    <property type="molecule type" value="Genomic_DNA"/>
</dbReference>
<feature type="non-terminal residue" evidence="1">
    <location>
        <position position="1"/>
    </location>
</feature>
<evidence type="ECO:0000313" key="1">
    <source>
        <dbReference type="EMBL" id="KKK78594.1"/>
    </source>
</evidence>
<protein>
    <recommendedName>
        <fullName evidence="2">Conjugative transposon protein TraN</fullName>
    </recommendedName>
</protein>
<sequence>LVIDVSKIPYGELSGNAMKLKKEKVTFEGTSMNATEIQKISNTVLRNNNKVLDKKTASNVTVRLKKVFVKNDVLFFPVQINNKGDINYDIDLVKFLIKDKKSGKRTANQTLELTPVYVYNEQGTVEKNTQLTQVFALEKFTINREKKLEVVVYEKNGGRNVNCKLSFRDIDKAEYVD</sequence>
<evidence type="ECO:0008006" key="2">
    <source>
        <dbReference type="Google" id="ProtNLM"/>
    </source>
</evidence>
<gene>
    <name evidence="1" type="ORF">LCGC14_2842000</name>
</gene>
<dbReference type="Pfam" id="PF13595">
    <property type="entry name" value="DUF4138"/>
    <property type="match status" value="1"/>
</dbReference>
<name>A0A0F9AJC8_9ZZZZ</name>
<reference evidence="1" key="1">
    <citation type="journal article" date="2015" name="Nature">
        <title>Complex archaea that bridge the gap between prokaryotes and eukaryotes.</title>
        <authorList>
            <person name="Spang A."/>
            <person name="Saw J.H."/>
            <person name="Jorgensen S.L."/>
            <person name="Zaremba-Niedzwiedzka K."/>
            <person name="Martijn J."/>
            <person name="Lind A.E."/>
            <person name="van Eijk R."/>
            <person name="Schleper C."/>
            <person name="Guy L."/>
            <person name="Ettema T.J."/>
        </authorList>
    </citation>
    <scope>NUCLEOTIDE SEQUENCE</scope>
</reference>
<dbReference type="AlphaFoldDB" id="A0A0F9AJC8"/>
<dbReference type="InterPro" id="IPR022298">
    <property type="entry name" value="Conjug_transposon_TraN"/>
</dbReference>
<accession>A0A0F9AJC8</accession>
<proteinExistence type="predicted"/>
<organism evidence="1">
    <name type="scientific">marine sediment metagenome</name>
    <dbReference type="NCBI Taxonomy" id="412755"/>
    <lineage>
        <taxon>unclassified sequences</taxon>
        <taxon>metagenomes</taxon>
        <taxon>ecological metagenomes</taxon>
    </lineage>
</organism>